<evidence type="ECO:0000313" key="2">
    <source>
        <dbReference type="Proteomes" id="UP000562322"/>
    </source>
</evidence>
<proteinExistence type="predicted"/>
<feature type="non-terminal residue" evidence="1">
    <location>
        <position position="1"/>
    </location>
</feature>
<evidence type="ECO:0000313" key="1">
    <source>
        <dbReference type="EMBL" id="NXL90235.1"/>
    </source>
</evidence>
<dbReference type="Gene3D" id="2.60.40.1760">
    <property type="entry name" value="glycosyl hydrolase (family 31)"/>
    <property type="match status" value="1"/>
</dbReference>
<protein>
    <submittedName>
        <fullName evidence="1">MGA protein</fullName>
    </submittedName>
</protein>
<comment type="caution">
    <text evidence="1">The sequence shown here is derived from an EMBL/GenBank/DDBJ whole genome shotgun (WGS) entry which is preliminary data.</text>
</comment>
<dbReference type="GO" id="GO:0003824">
    <property type="term" value="F:catalytic activity"/>
    <property type="evidence" value="ECO:0007669"/>
    <property type="project" value="InterPro"/>
</dbReference>
<organism evidence="1 2">
    <name type="scientific">Alectura lathami</name>
    <name type="common">Australian brush turkey</name>
    <dbReference type="NCBI Taxonomy" id="81907"/>
    <lineage>
        <taxon>Eukaryota</taxon>
        <taxon>Metazoa</taxon>
        <taxon>Chordata</taxon>
        <taxon>Craniata</taxon>
        <taxon>Vertebrata</taxon>
        <taxon>Euteleostomi</taxon>
        <taxon>Archelosauria</taxon>
        <taxon>Archosauria</taxon>
        <taxon>Dinosauria</taxon>
        <taxon>Saurischia</taxon>
        <taxon>Theropoda</taxon>
        <taxon>Coelurosauria</taxon>
        <taxon>Aves</taxon>
        <taxon>Neognathae</taxon>
        <taxon>Galloanserae</taxon>
        <taxon>Galliformes</taxon>
        <taxon>Megapodiidae</taxon>
        <taxon>Alectura</taxon>
    </lineage>
</organism>
<accession>A0A7L0WFG1</accession>
<dbReference type="GO" id="GO:0030246">
    <property type="term" value="F:carbohydrate binding"/>
    <property type="evidence" value="ECO:0007669"/>
    <property type="project" value="InterPro"/>
</dbReference>
<keyword evidence="2" id="KW-1185">Reference proteome</keyword>
<dbReference type="Proteomes" id="UP000562322">
    <property type="component" value="Unassembled WGS sequence"/>
</dbReference>
<dbReference type="OrthoDB" id="5839090at2759"/>
<sequence length="70" mass="7724">GFEATLTRLPSPSLFGDDIDTLLLTAEYQTANRFHFKITDPAEARFEVPHEHVGPFSGTAATGLRYEVSL</sequence>
<dbReference type="InterPro" id="IPR011013">
    <property type="entry name" value="Gal_mutarotase_sf_dom"/>
</dbReference>
<dbReference type="EMBL" id="VXAV01006839">
    <property type="protein sequence ID" value="NXL90235.1"/>
    <property type="molecule type" value="Genomic_DNA"/>
</dbReference>
<gene>
    <name evidence="1" type="primary">Mgam_0</name>
    <name evidence="1" type="ORF">ALELAT_R05706</name>
</gene>
<reference evidence="1 2" key="1">
    <citation type="submission" date="2019-09" db="EMBL/GenBank/DDBJ databases">
        <title>Bird 10,000 Genomes (B10K) Project - Family phase.</title>
        <authorList>
            <person name="Zhang G."/>
        </authorList>
    </citation>
    <scope>NUCLEOTIDE SEQUENCE [LARGE SCALE GENOMIC DNA]</scope>
    <source>
        <strain evidence="1">B10K-DU-001-39</strain>
        <tissue evidence="1">Muscle</tissue>
    </source>
</reference>
<dbReference type="SUPFAM" id="SSF74650">
    <property type="entry name" value="Galactose mutarotase-like"/>
    <property type="match status" value="1"/>
</dbReference>
<feature type="non-terminal residue" evidence="1">
    <location>
        <position position="70"/>
    </location>
</feature>
<name>A0A7L0WFG1_ALELA</name>
<dbReference type="GO" id="GO:0005975">
    <property type="term" value="P:carbohydrate metabolic process"/>
    <property type="evidence" value="ECO:0007669"/>
    <property type="project" value="InterPro"/>
</dbReference>
<dbReference type="AlphaFoldDB" id="A0A7L0WFG1"/>